<name>A0A9X3E0U1_9HYPH</name>
<evidence type="ECO:0000313" key="1">
    <source>
        <dbReference type="EMBL" id="MCX5569651.1"/>
    </source>
</evidence>
<dbReference type="EMBL" id="JAPKNK010000003">
    <property type="protein sequence ID" value="MCX5569651.1"/>
    <property type="molecule type" value="Genomic_DNA"/>
</dbReference>
<gene>
    <name evidence="1" type="ORF">OSH07_10650</name>
</gene>
<organism evidence="1 2">
    <name type="scientific">Kaistia nematophila</name>
    <dbReference type="NCBI Taxonomy" id="2994654"/>
    <lineage>
        <taxon>Bacteria</taxon>
        <taxon>Pseudomonadati</taxon>
        <taxon>Pseudomonadota</taxon>
        <taxon>Alphaproteobacteria</taxon>
        <taxon>Hyphomicrobiales</taxon>
        <taxon>Kaistiaceae</taxon>
        <taxon>Kaistia</taxon>
    </lineage>
</organism>
<dbReference type="AlphaFoldDB" id="A0A9X3E0U1"/>
<sequence>MSEDAKPWAIQDFDDDSDDGGLTVAHLCQSVATWSCMQQRSVSVAEAALAFNTTPDVIQHAINEHGGFYLYLIGEDDDPTEQFIEHDGE</sequence>
<protein>
    <submittedName>
        <fullName evidence="1">Uncharacterized protein</fullName>
    </submittedName>
</protein>
<comment type="caution">
    <text evidence="1">The sequence shown here is derived from an EMBL/GenBank/DDBJ whole genome shotgun (WGS) entry which is preliminary data.</text>
</comment>
<reference evidence="1" key="1">
    <citation type="submission" date="2022-11" db="EMBL/GenBank/DDBJ databases">
        <title>Biodiversity and phylogenetic relationships of bacteria.</title>
        <authorList>
            <person name="Machado R.A.R."/>
            <person name="Bhat A."/>
            <person name="Loulou A."/>
            <person name="Kallel S."/>
        </authorList>
    </citation>
    <scope>NUCLEOTIDE SEQUENCE</scope>
    <source>
        <strain evidence="1">K-TC2</strain>
    </source>
</reference>
<accession>A0A9X3E0U1</accession>
<dbReference type="RefSeq" id="WP_266338611.1">
    <property type="nucleotide sequence ID" value="NZ_JAPKNK010000003.1"/>
</dbReference>
<dbReference type="Proteomes" id="UP001144805">
    <property type="component" value="Unassembled WGS sequence"/>
</dbReference>
<keyword evidence="2" id="KW-1185">Reference proteome</keyword>
<proteinExistence type="predicted"/>
<evidence type="ECO:0000313" key="2">
    <source>
        <dbReference type="Proteomes" id="UP001144805"/>
    </source>
</evidence>